<dbReference type="EMBL" id="JACHEK010000007">
    <property type="protein sequence ID" value="MBB6145728.1"/>
    <property type="molecule type" value="Genomic_DNA"/>
</dbReference>
<accession>A0A841K546</accession>
<evidence type="ECO:0000313" key="2">
    <source>
        <dbReference type="Proteomes" id="UP000538666"/>
    </source>
</evidence>
<reference evidence="1 2" key="1">
    <citation type="submission" date="2020-08" db="EMBL/GenBank/DDBJ databases">
        <title>Genomic Encyclopedia of Type Strains, Phase IV (KMG-IV): sequencing the most valuable type-strain genomes for metagenomic binning, comparative biology and taxonomic classification.</title>
        <authorList>
            <person name="Goeker M."/>
        </authorList>
    </citation>
    <scope>NUCLEOTIDE SEQUENCE [LARGE SCALE GENOMIC DNA]</scope>
    <source>
        <strain evidence="1 2">DSM 103733</strain>
    </source>
</reference>
<dbReference type="OrthoDB" id="122714at2"/>
<name>A0A841K546_9BACT</name>
<dbReference type="RefSeq" id="WP_050060763.1">
    <property type="nucleotide sequence ID" value="NZ_JACHEK010000007.1"/>
</dbReference>
<keyword evidence="2" id="KW-1185">Reference proteome</keyword>
<comment type="caution">
    <text evidence="1">The sequence shown here is derived from an EMBL/GenBank/DDBJ whole genome shotgun (WGS) entry which is preliminary data.</text>
</comment>
<protein>
    <submittedName>
        <fullName evidence="1">Uncharacterized protein</fullName>
    </submittedName>
</protein>
<organism evidence="1 2">
    <name type="scientific">Silvibacterium bohemicum</name>
    <dbReference type="NCBI Taxonomy" id="1577686"/>
    <lineage>
        <taxon>Bacteria</taxon>
        <taxon>Pseudomonadati</taxon>
        <taxon>Acidobacteriota</taxon>
        <taxon>Terriglobia</taxon>
        <taxon>Terriglobales</taxon>
        <taxon>Acidobacteriaceae</taxon>
        <taxon>Silvibacterium</taxon>
    </lineage>
</organism>
<dbReference type="AlphaFoldDB" id="A0A841K546"/>
<dbReference type="Proteomes" id="UP000538666">
    <property type="component" value="Unassembled WGS sequence"/>
</dbReference>
<proteinExistence type="predicted"/>
<sequence>MEQAANSPSGARRNEDIALDLLKFVASTAGVGRAAAPSTGFAVPSAAKAEDHVNHLLELYTKCLKVVEGEEPAL</sequence>
<gene>
    <name evidence="1" type="ORF">HNQ77_003689</name>
</gene>
<evidence type="ECO:0000313" key="1">
    <source>
        <dbReference type="EMBL" id="MBB6145728.1"/>
    </source>
</evidence>